<evidence type="ECO:0000313" key="2">
    <source>
        <dbReference type="Proteomes" id="UP000614047"/>
    </source>
</evidence>
<keyword evidence="2" id="KW-1185">Reference proteome</keyword>
<gene>
    <name evidence="1" type="ORF">IW256_006831</name>
</gene>
<organism evidence="1 2">
    <name type="scientific">Actinomadura viridis</name>
    <dbReference type="NCBI Taxonomy" id="58110"/>
    <lineage>
        <taxon>Bacteria</taxon>
        <taxon>Bacillati</taxon>
        <taxon>Actinomycetota</taxon>
        <taxon>Actinomycetes</taxon>
        <taxon>Streptosporangiales</taxon>
        <taxon>Thermomonosporaceae</taxon>
        <taxon>Actinomadura</taxon>
    </lineage>
</organism>
<dbReference type="AlphaFoldDB" id="A0A931GM26"/>
<dbReference type="RefSeq" id="WP_269217970.1">
    <property type="nucleotide sequence ID" value="NZ_BAABES010000009.1"/>
</dbReference>
<sequence>MGGRVRAAYARIMLVYQAAVLWRPVPKRIYRDRALAGPVR</sequence>
<dbReference type="Proteomes" id="UP000614047">
    <property type="component" value="Unassembled WGS sequence"/>
</dbReference>
<reference evidence="1" key="1">
    <citation type="submission" date="2020-11" db="EMBL/GenBank/DDBJ databases">
        <title>Sequencing the genomes of 1000 actinobacteria strains.</title>
        <authorList>
            <person name="Klenk H.-P."/>
        </authorList>
    </citation>
    <scope>NUCLEOTIDE SEQUENCE</scope>
    <source>
        <strain evidence="1">DSM 43175</strain>
    </source>
</reference>
<comment type="caution">
    <text evidence="1">The sequence shown here is derived from an EMBL/GenBank/DDBJ whole genome shotgun (WGS) entry which is preliminary data.</text>
</comment>
<dbReference type="EMBL" id="JADOUA010000001">
    <property type="protein sequence ID" value="MBG6092718.1"/>
    <property type="molecule type" value="Genomic_DNA"/>
</dbReference>
<evidence type="ECO:0000313" key="1">
    <source>
        <dbReference type="EMBL" id="MBG6092718.1"/>
    </source>
</evidence>
<proteinExistence type="predicted"/>
<protein>
    <submittedName>
        <fullName evidence="1">Uncharacterized protein</fullName>
    </submittedName>
</protein>
<accession>A0A931GM26</accession>
<name>A0A931GM26_9ACTN</name>